<reference evidence="2" key="1">
    <citation type="journal article" date="2020" name="Nature">
        <title>Giant virus diversity and host interactions through global metagenomics.</title>
        <authorList>
            <person name="Schulz F."/>
            <person name="Roux S."/>
            <person name="Paez-Espino D."/>
            <person name="Jungbluth S."/>
            <person name="Walsh D.A."/>
            <person name="Denef V.J."/>
            <person name="McMahon K.D."/>
            <person name="Konstantinidis K.T."/>
            <person name="Eloe-Fadrosh E.A."/>
            <person name="Kyrpides N.C."/>
            <person name="Woyke T."/>
        </authorList>
    </citation>
    <scope>NUCLEOTIDE SEQUENCE</scope>
    <source>
        <strain evidence="2">GVMAG-M-3300009422-16</strain>
    </source>
</reference>
<sequence>MFDFFNTFNDYEFHFNTNCIINADIVTFIEFCTERRYNKMALFMEILCNKTKAFYNDEMYATLFTFIKAILRIRRFIGHNFKKNIKTPKYINDFSLELTPLDKTCVELNINNSMYRFNTVNIIKLYKYTLQNIDEHYYLYGELPPIKNPYTNIPFSLKEHILLFIHINNYYFKINKCLPQYLYSFKYSYFDKHIYEKTNHSKLLFSSITSYLENLSKLRFKSEIRCLIRSSAFIKTRCCYKCLKRVDIKKNFLSVARLYILNSNAIYKFGDYQEKFISTCQLLNITLDLNHIRKHRRIVKSIGRRHRRPTSPVSPIINSHPFAV</sequence>
<protein>
    <submittedName>
        <fullName evidence="2">Uncharacterized protein</fullName>
    </submittedName>
</protein>
<name>A0A6C0B583_9ZZZZ</name>
<feature type="region of interest" description="Disordered" evidence="1">
    <location>
        <begin position="303"/>
        <end position="324"/>
    </location>
</feature>
<evidence type="ECO:0000313" key="2">
    <source>
        <dbReference type="EMBL" id="QHS86984.1"/>
    </source>
</evidence>
<dbReference type="AlphaFoldDB" id="A0A6C0B583"/>
<organism evidence="2">
    <name type="scientific">viral metagenome</name>
    <dbReference type="NCBI Taxonomy" id="1070528"/>
    <lineage>
        <taxon>unclassified sequences</taxon>
        <taxon>metagenomes</taxon>
        <taxon>organismal metagenomes</taxon>
    </lineage>
</organism>
<evidence type="ECO:0000256" key="1">
    <source>
        <dbReference type="SAM" id="MobiDB-lite"/>
    </source>
</evidence>
<accession>A0A6C0B583</accession>
<dbReference type="EMBL" id="MN739069">
    <property type="protein sequence ID" value="QHS86984.1"/>
    <property type="molecule type" value="Genomic_DNA"/>
</dbReference>
<proteinExistence type="predicted"/>